<proteinExistence type="predicted"/>
<dbReference type="InterPro" id="IPR013693">
    <property type="entry name" value="SpoIID/LytB_N"/>
</dbReference>
<dbReference type="AlphaFoldDB" id="B2KBB5"/>
<keyword evidence="4" id="KW-1185">Reference proteome</keyword>
<dbReference type="PANTHER" id="PTHR30032">
    <property type="entry name" value="N-ACETYLMURAMOYL-L-ALANINE AMIDASE-RELATED"/>
    <property type="match status" value="1"/>
</dbReference>
<dbReference type="PANTHER" id="PTHR30032:SF4">
    <property type="entry name" value="AMIDASE ENHANCER"/>
    <property type="match status" value="1"/>
</dbReference>
<organism evidence="3 4">
    <name type="scientific">Elusimicrobium minutum (strain Pei191)</name>
    <dbReference type="NCBI Taxonomy" id="445932"/>
    <lineage>
        <taxon>Bacteria</taxon>
        <taxon>Pseudomonadati</taxon>
        <taxon>Elusimicrobiota</taxon>
        <taxon>Elusimicrobia</taxon>
        <taxon>Elusimicrobiales</taxon>
        <taxon>Elusimicrobiaceae</taxon>
        <taxon>Elusimicrobium</taxon>
    </lineage>
</organism>
<dbReference type="InterPro" id="IPR051922">
    <property type="entry name" value="Bact_Sporulation_Assoc"/>
</dbReference>
<dbReference type="GO" id="GO:0030435">
    <property type="term" value="P:sporulation resulting in formation of a cellular spore"/>
    <property type="evidence" value="ECO:0007669"/>
    <property type="project" value="InterPro"/>
</dbReference>
<evidence type="ECO:0000313" key="4">
    <source>
        <dbReference type="Proteomes" id="UP000001029"/>
    </source>
</evidence>
<dbReference type="KEGG" id="emi:Emin_0380"/>
<dbReference type="GO" id="GO:0030288">
    <property type="term" value="C:outer membrane-bounded periplasmic space"/>
    <property type="evidence" value="ECO:0007669"/>
    <property type="project" value="TreeGrafter"/>
</dbReference>
<dbReference type="Pfam" id="PF08486">
    <property type="entry name" value="SpoIID"/>
    <property type="match status" value="1"/>
</dbReference>
<sequence>MRKFILLLLFCIAIPSFAQEALDVLMTQANEKYFTGRSEESYLEYKEISKAHKNKDAYLNAAFIAMELGKPREAVDVMNAARKFFPKDNLIIEFLADAYLADGQFLMAEKLYSLLLDNKDKKDLFYINLGKSQLNMGEEELALLNFTIASKGKALTTYSNYMLGVYYEGKTQPKQAAEFFKKAVDYDAQFLEARVRYAKNLEDIGDVNEAWKQYRMVYMAEKNNENVKKAMDALQPQLTKSEKELLQPKELHAHTKVKPLVSTVGILPVIRVGIGAKSDGSPAEREELAFTPSHSFKIYETKTKKLLASGAAKQTWNARIIAGKPYIVTSENKKILFSESITIKQTGTKTQAPTVILKSVLSGAGMTWASIDDKEYRGEMEVAFNKQRKTLIPINVVNVEEYVFGVLASEMPVAFPTEALKAQAILARTYVLQKKGRHKKWGYDVCDTQHCQVYGGVVMETSTGNAAVEGTMGIVLTYKGKPIEAVFSSNCGGFTQSSKNAGWYAQDYLVPRSDYKNFDFDNLQPYQFKTLLQHPQDAYGNYSKNVSPAAFRWVRVVSEEDIREIIKKQRKDIGRITAIIPSFRAKSGYLSSVKVVGENGSVELNSDSSIKRNLSLGMLRSSYFIVQPIYVKNEVKEFVFFGGGWGHGVGFCQTGSAGRAEAGQKYPQIVAHYYPGTKLEDIRLKK</sequence>
<evidence type="ECO:0000313" key="3">
    <source>
        <dbReference type="EMBL" id="ACC97937.1"/>
    </source>
</evidence>
<dbReference type="STRING" id="445932.Emin_0380"/>
<dbReference type="EMBL" id="CP001055">
    <property type="protein sequence ID" value="ACC97937.1"/>
    <property type="molecule type" value="Genomic_DNA"/>
</dbReference>
<dbReference type="NCBIfam" id="TIGR02669">
    <property type="entry name" value="SpoIID_LytB"/>
    <property type="match status" value="1"/>
</dbReference>
<accession>B2KBB5</accession>
<evidence type="ECO:0000259" key="2">
    <source>
        <dbReference type="Pfam" id="PF08486"/>
    </source>
</evidence>
<reference evidence="3 4" key="1">
    <citation type="journal article" date="2009" name="Appl. Environ. Microbiol.">
        <title>Genomic analysis of 'Elusimicrobium minutum,' the first cultivated representative of the phylum 'Elusimicrobia' (formerly termite group 1).</title>
        <authorList>
            <person name="Herlemann D.P.R."/>
            <person name="Geissinger O."/>
            <person name="Ikeda-Ohtsubo W."/>
            <person name="Kunin V."/>
            <person name="Sun H."/>
            <person name="Lapidus A."/>
            <person name="Hugenholtz P."/>
            <person name="Brune A."/>
        </authorList>
    </citation>
    <scope>NUCLEOTIDE SEQUENCE [LARGE SCALE GENOMIC DNA]</scope>
    <source>
        <strain evidence="3 4">Pei191</strain>
    </source>
</reference>
<feature type="signal peptide" evidence="1">
    <location>
        <begin position="1"/>
        <end position="18"/>
    </location>
</feature>
<dbReference type="RefSeq" id="WP_012414552.1">
    <property type="nucleotide sequence ID" value="NC_010644.1"/>
</dbReference>
<protein>
    <submittedName>
        <fullName evidence="3">Sporulation protein-like protein</fullName>
    </submittedName>
</protein>
<dbReference type="HOGENOM" id="CLU_389698_0_0_0"/>
<dbReference type="Proteomes" id="UP000001029">
    <property type="component" value="Chromosome"/>
</dbReference>
<dbReference type="InterPro" id="IPR011990">
    <property type="entry name" value="TPR-like_helical_dom_sf"/>
</dbReference>
<evidence type="ECO:0000256" key="1">
    <source>
        <dbReference type="SAM" id="SignalP"/>
    </source>
</evidence>
<feature type="chain" id="PRO_5002779804" evidence="1">
    <location>
        <begin position="19"/>
        <end position="686"/>
    </location>
</feature>
<dbReference type="Gene3D" id="1.25.40.10">
    <property type="entry name" value="Tetratricopeptide repeat domain"/>
    <property type="match status" value="2"/>
</dbReference>
<keyword evidence="1" id="KW-0732">Signal</keyword>
<name>B2KBB5_ELUMP</name>
<dbReference type="OrthoDB" id="9794671at2"/>
<gene>
    <name evidence="3" type="ordered locus">Emin_0380</name>
</gene>
<dbReference type="SUPFAM" id="SSF48452">
    <property type="entry name" value="TPR-like"/>
    <property type="match status" value="1"/>
</dbReference>
<feature type="domain" description="Sporulation stage II protein D amidase enhancer LytB N-terminal" evidence="2">
    <location>
        <begin position="388"/>
        <end position="478"/>
    </location>
</feature>
<dbReference type="InterPro" id="IPR013486">
    <property type="entry name" value="SpoIID/LytB"/>
</dbReference>